<protein>
    <submittedName>
        <fullName evidence="14">Gonadotropin-releasing hormone II receptor-like</fullName>
    </submittedName>
</protein>
<evidence type="ECO:0000256" key="8">
    <source>
        <dbReference type="ARBA" id="ARBA00023170"/>
    </source>
</evidence>
<evidence type="ECO:0000259" key="12">
    <source>
        <dbReference type="PROSITE" id="PS50262"/>
    </source>
</evidence>
<keyword evidence="7 11" id="KW-0472">Membrane</keyword>
<sequence length="437" mass="49653">MDVLCPLPHNCSSNVSVNGSGIFDDNDTFPERLKFNAASLTGILVYSVLFVIAAVGNLSVFISLLRTRHRKSRISLMIRHLALADLIVTFIMIPLEIGWRVTVQWVAGNLACKILLYLRAFGLYLSSNVLICVSLDRYFAVLHPLKVTDARRRGKYMLTCAWTMSLIYSIPQSFVFHVSSHPKFPRFQQCVTFGFFKSPAQEIAYNLFCVTAMYFVPLFVIIIVYTAITCEITSKTKDIKENLIRKPNLTRRSDMTNIERARSKTLRLTVIIVIVFVCCWTPYVFMTVWYMTDRKTAEKVPSWLQDALFMMAVSNSCVNPIVYGSYAVNFRKEIRLWLYSFRKRSLFRRSIPQNGGSVEFTPDGSTYQLKTLLELVDQPGGCDYREKMGNGKSSKGIPQNGGSVEFTPDGSTYQLKTLLELVDQPGGCDYREKMGNV</sequence>
<evidence type="ECO:0000256" key="7">
    <source>
        <dbReference type="ARBA" id="ARBA00023136"/>
    </source>
</evidence>
<dbReference type="GO" id="GO:0008528">
    <property type="term" value="F:G protein-coupled peptide receptor activity"/>
    <property type="evidence" value="ECO:0007669"/>
    <property type="project" value="TreeGrafter"/>
</dbReference>
<dbReference type="Gene3D" id="1.20.1070.10">
    <property type="entry name" value="Rhodopsin 7-helix transmembrane proteins"/>
    <property type="match status" value="1"/>
</dbReference>
<dbReference type="GO" id="GO:0005886">
    <property type="term" value="C:plasma membrane"/>
    <property type="evidence" value="ECO:0007669"/>
    <property type="project" value="UniProtKB-SubCell"/>
</dbReference>
<feature type="transmembrane region" description="Helical" evidence="11">
    <location>
        <begin position="43"/>
        <end position="65"/>
    </location>
</feature>
<evidence type="ECO:0000256" key="11">
    <source>
        <dbReference type="SAM" id="Phobius"/>
    </source>
</evidence>
<comment type="similarity">
    <text evidence="2 10">Belongs to the G-protein coupled receptor 1 family.</text>
</comment>
<dbReference type="AlphaFoldDB" id="A0A7F5R529"/>
<evidence type="ECO:0000256" key="5">
    <source>
        <dbReference type="ARBA" id="ARBA00022989"/>
    </source>
</evidence>
<evidence type="ECO:0000256" key="3">
    <source>
        <dbReference type="ARBA" id="ARBA00022475"/>
    </source>
</evidence>
<evidence type="ECO:0000256" key="10">
    <source>
        <dbReference type="RuleBase" id="RU000688"/>
    </source>
</evidence>
<feature type="domain" description="G-protein coupled receptors family 1 profile" evidence="12">
    <location>
        <begin position="56"/>
        <end position="323"/>
    </location>
</feature>
<dbReference type="GO" id="GO:0007218">
    <property type="term" value="P:neuropeptide signaling pathway"/>
    <property type="evidence" value="ECO:0007669"/>
    <property type="project" value="TreeGrafter"/>
</dbReference>
<dbReference type="CDD" id="cd15382">
    <property type="entry name" value="7tmA_AKHR"/>
    <property type="match status" value="1"/>
</dbReference>
<reference evidence="14" key="1">
    <citation type="submission" date="2025-08" db="UniProtKB">
        <authorList>
            <consortium name="RefSeq"/>
        </authorList>
    </citation>
    <scope>IDENTIFICATION</scope>
    <source>
        <tissue evidence="14">Entire body</tissue>
    </source>
</reference>
<dbReference type="RefSeq" id="XP_025830674.1">
    <property type="nucleotide sequence ID" value="XM_025974889.1"/>
</dbReference>
<keyword evidence="6 10" id="KW-0297">G-protein coupled receptor</keyword>
<dbReference type="SUPFAM" id="SSF81321">
    <property type="entry name" value="Family A G protein-coupled receptor-like"/>
    <property type="match status" value="1"/>
</dbReference>
<feature type="transmembrane region" description="Helical" evidence="11">
    <location>
        <begin position="203"/>
        <end position="228"/>
    </location>
</feature>
<keyword evidence="13" id="KW-1185">Reference proteome</keyword>
<keyword evidence="9 10" id="KW-0807">Transducer</keyword>
<keyword evidence="8 10" id="KW-0675">Receptor</keyword>
<dbReference type="Proteomes" id="UP000192223">
    <property type="component" value="Unplaced"/>
</dbReference>
<evidence type="ECO:0000256" key="4">
    <source>
        <dbReference type="ARBA" id="ARBA00022692"/>
    </source>
</evidence>
<dbReference type="InterPro" id="IPR000276">
    <property type="entry name" value="GPCR_Rhodpsn"/>
</dbReference>
<keyword evidence="4 10" id="KW-0812">Transmembrane</keyword>
<evidence type="ECO:0000313" key="13">
    <source>
        <dbReference type="Proteomes" id="UP000192223"/>
    </source>
</evidence>
<organism evidence="13 14">
    <name type="scientific">Agrilus planipennis</name>
    <name type="common">Emerald ash borer</name>
    <name type="synonym">Agrilus marcopoli</name>
    <dbReference type="NCBI Taxonomy" id="224129"/>
    <lineage>
        <taxon>Eukaryota</taxon>
        <taxon>Metazoa</taxon>
        <taxon>Ecdysozoa</taxon>
        <taxon>Arthropoda</taxon>
        <taxon>Hexapoda</taxon>
        <taxon>Insecta</taxon>
        <taxon>Pterygota</taxon>
        <taxon>Neoptera</taxon>
        <taxon>Endopterygota</taxon>
        <taxon>Coleoptera</taxon>
        <taxon>Polyphaga</taxon>
        <taxon>Elateriformia</taxon>
        <taxon>Buprestoidea</taxon>
        <taxon>Buprestidae</taxon>
        <taxon>Agrilinae</taxon>
        <taxon>Agrilus</taxon>
    </lineage>
</organism>
<dbReference type="PROSITE" id="PS50262">
    <property type="entry name" value="G_PROTEIN_RECEP_F1_2"/>
    <property type="match status" value="1"/>
</dbReference>
<feature type="transmembrane region" description="Helical" evidence="11">
    <location>
        <begin position="77"/>
        <end position="95"/>
    </location>
</feature>
<keyword evidence="5 11" id="KW-1133">Transmembrane helix</keyword>
<feature type="transmembrane region" description="Helical" evidence="11">
    <location>
        <begin position="115"/>
        <end position="135"/>
    </location>
</feature>
<proteinExistence type="inferred from homology"/>
<evidence type="ECO:0000256" key="2">
    <source>
        <dbReference type="ARBA" id="ARBA00010663"/>
    </source>
</evidence>
<feature type="transmembrane region" description="Helical" evidence="11">
    <location>
        <begin position="156"/>
        <end position="176"/>
    </location>
</feature>
<accession>A0A7F5R529</accession>
<dbReference type="PRINTS" id="PR00237">
    <property type="entry name" value="GPCRRHODOPSN"/>
</dbReference>
<dbReference type="InterPro" id="IPR017452">
    <property type="entry name" value="GPCR_Rhodpsn_7TM"/>
</dbReference>
<dbReference type="PANTHER" id="PTHR24230">
    <property type="entry name" value="G-PROTEIN COUPLED RECEPTOR"/>
    <property type="match status" value="1"/>
</dbReference>
<name>A0A7F5R529_AGRPL</name>
<dbReference type="GeneID" id="108735618"/>
<dbReference type="PANTHER" id="PTHR24230:SF163">
    <property type="entry name" value="CORAZONIN RECEPTOR, ISOFORM B"/>
    <property type="match status" value="1"/>
</dbReference>
<gene>
    <name evidence="14" type="primary">LOC108735618</name>
</gene>
<dbReference type="KEGG" id="apln:108735618"/>
<evidence type="ECO:0000256" key="6">
    <source>
        <dbReference type="ARBA" id="ARBA00023040"/>
    </source>
</evidence>
<evidence type="ECO:0000256" key="1">
    <source>
        <dbReference type="ARBA" id="ARBA00004651"/>
    </source>
</evidence>
<keyword evidence="3" id="KW-1003">Cell membrane</keyword>
<dbReference type="Pfam" id="PF00001">
    <property type="entry name" value="7tm_1"/>
    <property type="match status" value="1"/>
</dbReference>
<comment type="subcellular location">
    <subcellularLocation>
        <location evidence="1">Cell membrane</location>
        <topology evidence="1">Multi-pass membrane protein</topology>
    </subcellularLocation>
</comment>
<evidence type="ECO:0000256" key="9">
    <source>
        <dbReference type="ARBA" id="ARBA00023224"/>
    </source>
</evidence>
<dbReference type="InParanoid" id="A0A7F5R529"/>
<feature type="transmembrane region" description="Helical" evidence="11">
    <location>
        <begin position="307"/>
        <end position="328"/>
    </location>
</feature>
<dbReference type="OrthoDB" id="6435638at2759"/>
<dbReference type="PROSITE" id="PS00237">
    <property type="entry name" value="G_PROTEIN_RECEP_F1_1"/>
    <property type="match status" value="1"/>
</dbReference>
<feature type="transmembrane region" description="Helical" evidence="11">
    <location>
        <begin position="268"/>
        <end position="292"/>
    </location>
</feature>
<evidence type="ECO:0000313" key="14">
    <source>
        <dbReference type="RefSeq" id="XP_025830674.1"/>
    </source>
</evidence>